<evidence type="ECO:0000256" key="1">
    <source>
        <dbReference type="SAM" id="SignalP"/>
    </source>
</evidence>
<reference evidence="3 4" key="1">
    <citation type="submission" date="2012-09" db="EMBL/GenBank/DDBJ databases">
        <title>Genome Sequence of alkane-degrading Bacterium Alcanivorax sp. 19-m-6.</title>
        <authorList>
            <person name="Lai Q."/>
            <person name="Shao Z."/>
        </authorList>
    </citation>
    <scope>NUCLEOTIDE SEQUENCE [LARGE SCALE GENOMIC DNA]</scope>
    <source>
        <strain evidence="3 4">19-m-6</strain>
    </source>
</reference>
<evidence type="ECO:0000313" key="3">
    <source>
        <dbReference type="EMBL" id="KGD65761.1"/>
    </source>
</evidence>
<gene>
    <name evidence="3" type="ORF">Y5S_00985</name>
</gene>
<dbReference type="RefSeq" id="WP_231552628.1">
    <property type="nucleotide sequence ID" value="NZ_ARXV01000003.1"/>
</dbReference>
<protein>
    <recommendedName>
        <fullName evidence="2">DUF6160 domain-containing protein</fullName>
    </recommendedName>
</protein>
<dbReference type="EMBL" id="ARXV01000003">
    <property type="protein sequence ID" value="KGD65761.1"/>
    <property type="molecule type" value="Genomic_DNA"/>
</dbReference>
<feature type="chain" id="PRO_5001910334" description="DUF6160 domain-containing protein" evidence="1">
    <location>
        <begin position="24"/>
        <end position="761"/>
    </location>
</feature>
<dbReference type="AlphaFoldDB" id="A0A095SM80"/>
<dbReference type="Pfam" id="PF19657">
    <property type="entry name" value="DUF6160"/>
    <property type="match status" value="1"/>
</dbReference>
<evidence type="ECO:0000259" key="2">
    <source>
        <dbReference type="Pfam" id="PF19657"/>
    </source>
</evidence>
<dbReference type="Proteomes" id="UP000029444">
    <property type="component" value="Unassembled WGS sequence"/>
</dbReference>
<name>A0A095SM80_9GAMM</name>
<evidence type="ECO:0000313" key="4">
    <source>
        <dbReference type="Proteomes" id="UP000029444"/>
    </source>
</evidence>
<organism evidence="3 4">
    <name type="scientific">Alcanivorax nanhaiticus</name>
    <dbReference type="NCBI Taxonomy" id="1177154"/>
    <lineage>
        <taxon>Bacteria</taxon>
        <taxon>Pseudomonadati</taxon>
        <taxon>Pseudomonadota</taxon>
        <taxon>Gammaproteobacteria</taxon>
        <taxon>Oceanospirillales</taxon>
        <taxon>Alcanivoracaceae</taxon>
        <taxon>Alcanivorax</taxon>
    </lineage>
</organism>
<proteinExistence type="predicted"/>
<keyword evidence="1" id="KW-0732">Signal</keyword>
<dbReference type="STRING" id="1177154.Y5S_00985"/>
<feature type="domain" description="DUF6160" evidence="2">
    <location>
        <begin position="9"/>
        <end position="74"/>
    </location>
</feature>
<sequence length="761" mass="80818">MKKNNLRFSVIATVLLCPLSVHALEPLSEQELSTVQGRDGVTIGLEVPQTGAITAEQIRWEVDNGQVDGNSDSLQNHIIIGGTDLDSSQFIIKPIDLDGTAASQALEFSLAIDAYTNDLGTTDTADDRPGLGIDATWNRMRLQMDSLSVTDTTRSFGAVALDAGGRFAVFGDGGFANTSTDQARVIVNVGDINNASPDPNTWALGEPGRLFYRMGPPGSAEVQLDNLGFLFDMHQGTVGVNNDGIVVSSAPGSRTDLNLTFDIYANVSGSAFQFNAQSIPMLLFGWRGGIDNFDLQLLPQGTWLPGSGAFTQGLTASLGFDLADNFQFVIGEARQESTGNQGQTYLEFTQPVSMPASLGQVRKDLEFGYLTLDTVSASHQSVGGLCFGGANSYGSSPSSCTSSTGGVLPTELLEIAPSDTGLAIINREWGLHAYSSKVVYRDGVSAANNVDEGWALIYTLGDLSTNWYLYPQSGNGTSRNSPGFTMDALVAIQTEGGADANGRPDRMRWENGTHLMIGDTDFETPYHDPLNPTADGLAIGLMGADLLFATNDMGVGLSLGDGLNLSSNETRIQLRGMFGGGDVPKMESPVYGSYIDLNLEMDDFFFKLFPSFSGDAINFGGFLSFTRLNDISGREIAGHDDGTYISFAEPNLNKLDVDVRLADIRGDIEIPAESILVGGGGTINLLSATEEGRPKLRIETNMNVGSLACKPGNRSGTSCAAGGEGDPLMIGQLEFGGKDLGSMIIPAARIYTSVTLEQQNP</sequence>
<keyword evidence="4" id="KW-1185">Reference proteome</keyword>
<feature type="signal peptide" evidence="1">
    <location>
        <begin position="1"/>
        <end position="23"/>
    </location>
</feature>
<dbReference type="InterPro" id="IPR046158">
    <property type="entry name" value="DUF6160"/>
</dbReference>
<comment type="caution">
    <text evidence="3">The sequence shown here is derived from an EMBL/GenBank/DDBJ whole genome shotgun (WGS) entry which is preliminary data.</text>
</comment>
<dbReference type="PATRIC" id="fig|1177154.3.peg.996"/>
<accession>A0A095SM80</accession>